<dbReference type="Gene3D" id="3.40.50.620">
    <property type="entry name" value="HUPs"/>
    <property type="match status" value="1"/>
</dbReference>
<dbReference type="InterPro" id="IPR014729">
    <property type="entry name" value="Rossmann-like_a/b/a_fold"/>
</dbReference>
<dbReference type="OrthoDB" id="5186731at2"/>
<comment type="similarity">
    <text evidence="1">Belongs to the universal stress protein A family.</text>
</comment>
<dbReference type="SUPFAM" id="SSF52402">
    <property type="entry name" value="Adenine nucleotide alpha hydrolases-like"/>
    <property type="match status" value="1"/>
</dbReference>
<dbReference type="InterPro" id="IPR006016">
    <property type="entry name" value="UspA"/>
</dbReference>
<feature type="domain" description="UspA" evidence="2">
    <location>
        <begin position="1"/>
        <end position="144"/>
    </location>
</feature>
<name>A0A0A0HK56_9RHOB</name>
<dbReference type="InterPro" id="IPR006015">
    <property type="entry name" value="Universal_stress_UspA"/>
</dbReference>
<accession>A0A0A0HK56</accession>
<dbReference type="STRING" id="215743.ROSMUCSMR3_02992"/>
<dbReference type="Proteomes" id="UP000030021">
    <property type="component" value="Unassembled WGS sequence"/>
</dbReference>
<protein>
    <submittedName>
        <fullName evidence="3">Universal stress protein UspA</fullName>
    </submittedName>
</protein>
<dbReference type="CDD" id="cd00293">
    <property type="entry name" value="USP-like"/>
    <property type="match status" value="1"/>
</dbReference>
<dbReference type="EMBL" id="AONH01000013">
    <property type="protein sequence ID" value="KGM87565.1"/>
    <property type="molecule type" value="Genomic_DNA"/>
</dbReference>
<comment type="caution">
    <text evidence="3">The sequence shown here is derived from an EMBL/GenBank/DDBJ whole genome shotgun (WGS) entry which is preliminary data.</text>
</comment>
<dbReference type="PANTHER" id="PTHR46268">
    <property type="entry name" value="STRESS RESPONSE PROTEIN NHAX"/>
    <property type="match status" value="1"/>
</dbReference>
<dbReference type="eggNOG" id="COG0589">
    <property type="taxonomic scope" value="Bacteria"/>
</dbReference>
<evidence type="ECO:0000313" key="3">
    <source>
        <dbReference type="EMBL" id="KGM87565.1"/>
    </source>
</evidence>
<dbReference type="RefSeq" id="WP_037273398.1">
    <property type="nucleotide sequence ID" value="NZ_KN293980.1"/>
</dbReference>
<reference evidence="3 4" key="1">
    <citation type="submission" date="2013-01" db="EMBL/GenBank/DDBJ databases">
        <authorList>
            <person name="Fiebig A."/>
            <person name="Goeker M."/>
            <person name="Klenk H.-P.P."/>
        </authorList>
    </citation>
    <scope>NUCLEOTIDE SEQUENCE [LARGE SCALE GENOMIC DNA]</scope>
    <source>
        <strain evidence="3 4">DSM 17069</strain>
    </source>
</reference>
<organism evidence="3 4">
    <name type="scientific">Roseovarius mucosus DSM 17069</name>
    <dbReference type="NCBI Taxonomy" id="1288298"/>
    <lineage>
        <taxon>Bacteria</taxon>
        <taxon>Pseudomonadati</taxon>
        <taxon>Pseudomonadota</taxon>
        <taxon>Alphaproteobacteria</taxon>
        <taxon>Rhodobacterales</taxon>
        <taxon>Roseobacteraceae</taxon>
        <taxon>Roseovarius</taxon>
    </lineage>
</organism>
<evidence type="ECO:0000256" key="1">
    <source>
        <dbReference type="ARBA" id="ARBA00008791"/>
    </source>
</evidence>
<evidence type="ECO:0000313" key="4">
    <source>
        <dbReference type="Proteomes" id="UP000030021"/>
    </source>
</evidence>
<gene>
    <name evidence="3" type="ORF">rosmuc_02301</name>
</gene>
<evidence type="ECO:0000259" key="2">
    <source>
        <dbReference type="Pfam" id="PF00582"/>
    </source>
</evidence>
<dbReference type="PRINTS" id="PR01438">
    <property type="entry name" value="UNVRSLSTRESS"/>
</dbReference>
<proteinExistence type="inferred from homology"/>
<dbReference type="AlphaFoldDB" id="A0A0A0HK56"/>
<dbReference type="HOGENOM" id="CLU_049301_16_2_5"/>
<dbReference type="PATRIC" id="fig|1288298.3.peg.2314"/>
<dbReference type="Pfam" id="PF00582">
    <property type="entry name" value="Usp"/>
    <property type="match status" value="1"/>
</dbReference>
<dbReference type="PANTHER" id="PTHR46268:SF6">
    <property type="entry name" value="UNIVERSAL STRESS PROTEIN UP12"/>
    <property type="match status" value="1"/>
</dbReference>
<sequence>MSGKFVVGYDGSVSSRRALEFAVERARAQGGTIVLAHVLEWSPYSFLTASELEERHKRRREEMERAEKAITSTVVTELKDSGMPVETVIRYGNTADLLCRIAKEVNAVQIVIGRDGQSAIGARVFGSVAGALVQTAPVPCTIVP</sequence>